<dbReference type="PROSITE" id="PS51349">
    <property type="entry name" value="FMN_HYDROXY_ACID_DH_2"/>
    <property type="match status" value="1"/>
</dbReference>
<dbReference type="EC" id="1.1.3.15" evidence="2"/>
<dbReference type="FunFam" id="3.20.20.70:FF:000056">
    <property type="entry name" value="hydroxyacid oxidase 2"/>
    <property type="match status" value="1"/>
</dbReference>
<keyword evidence="3" id="KW-0560">Oxidoreductase</keyword>
<dbReference type="GeneID" id="103316313"/>
<name>A0A7M7R0Z1_NASVI</name>
<protein>
    <recommendedName>
        <fullName evidence="2">(S)-2-hydroxy-acid oxidase</fullName>
        <ecNumber evidence="2">1.1.3.15</ecNumber>
    </recommendedName>
</protein>
<feature type="domain" description="FMN hydroxy acid dehydrogenase" evidence="7">
    <location>
        <begin position="1"/>
        <end position="275"/>
    </location>
</feature>
<dbReference type="SMR" id="A0A7M7R0Z1"/>
<dbReference type="EnsemblMetazoa" id="XM_032600651">
    <property type="protein sequence ID" value="XP_032456542"/>
    <property type="gene ID" value="LOC103316313"/>
</dbReference>
<dbReference type="CDD" id="cd02809">
    <property type="entry name" value="alpha_hydroxyacid_oxid_FMN"/>
    <property type="match status" value="1"/>
</dbReference>
<evidence type="ECO:0000256" key="4">
    <source>
        <dbReference type="ARBA" id="ARBA00024042"/>
    </source>
</evidence>
<dbReference type="InterPro" id="IPR037396">
    <property type="entry name" value="FMN_HAD"/>
</dbReference>
<reference evidence="8" key="1">
    <citation type="submission" date="2021-01" db="UniProtKB">
        <authorList>
            <consortium name="EnsemblMetazoa"/>
        </authorList>
    </citation>
    <scope>IDENTIFICATION</scope>
</reference>
<dbReference type="SUPFAM" id="SSF51395">
    <property type="entry name" value="FMN-linked oxidoreductases"/>
    <property type="match status" value="1"/>
</dbReference>
<sequence>MPLGVSPTGQQTLAHPDGECANAKAVEAAKTIFILSSFSDTSIEDVARATPQAMKWLQMSVQKDRDCTLHCIRKAEKAGFKAIVMTVDYPIIPKYKVDNSRAAAKQKNAIFGDYIRFKNFDENLDDLEHILKLIDDSLTWEVIDWIKSVTKLPIILKGIMTSEDALLAAKHGASAILVSNHGARQLDGLPATIEVLPEIVKAVGNKLEVYLDGGVRQGIDVFVGRPMLWGLACGGEKGARAVLEIMRQEIIETLALTGCHNVQQVTKDLVVHESYYSHL</sequence>
<dbReference type="GO" id="GO:0005782">
    <property type="term" value="C:peroxisomal matrix"/>
    <property type="evidence" value="ECO:0007669"/>
    <property type="project" value="TreeGrafter"/>
</dbReference>
<evidence type="ECO:0000256" key="1">
    <source>
        <dbReference type="ARBA" id="ARBA00001917"/>
    </source>
</evidence>
<evidence type="ECO:0000259" key="7">
    <source>
        <dbReference type="PROSITE" id="PS51349"/>
    </source>
</evidence>
<evidence type="ECO:0000256" key="3">
    <source>
        <dbReference type="ARBA" id="ARBA00023002"/>
    </source>
</evidence>
<keyword evidence="9" id="KW-1185">Reference proteome</keyword>
<dbReference type="GO" id="GO:0010181">
    <property type="term" value="F:FMN binding"/>
    <property type="evidence" value="ECO:0007669"/>
    <property type="project" value="InterPro"/>
</dbReference>
<dbReference type="KEGG" id="nvi:103316313"/>
<comment type="catalytic activity">
    <reaction evidence="5">
        <text>a (2S)-2-hydroxycarboxylate + O2 = a 2-oxocarboxylate + H2O2</text>
        <dbReference type="Rhea" id="RHEA:16789"/>
        <dbReference type="ChEBI" id="CHEBI:15379"/>
        <dbReference type="ChEBI" id="CHEBI:16240"/>
        <dbReference type="ChEBI" id="CHEBI:35179"/>
        <dbReference type="ChEBI" id="CHEBI:58123"/>
        <dbReference type="EC" id="1.1.3.15"/>
    </reaction>
    <physiologicalReaction direction="left-to-right" evidence="5">
        <dbReference type="Rhea" id="RHEA:16790"/>
    </physiologicalReaction>
</comment>
<dbReference type="GO" id="GO:0001561">
    <property type="term" value="P:fatty acid alpha-oxidation"/>
    <property type="evidence" value="ECO:0007669"/>
    <property type="project" value="TreeGrafter"/>
</dbReference>
<organism evidence="8 9">
    <name type="scientific">Nasonia vitripennis</name>
    <name type="common">Parasitic wasp</name>
    <dbReference type="NCBI Taxonomy" id="7425"/>
    <lineage>
        <taxon>Eukaryota</taxon>
        <taxon>Metazoa</taxon>
        <taxon>Ecdysozoa</taxon>
        <taxon>Arthropoda</taxon>
        <taxon>Hexapoda</taxon>
        <taxon>Insecta</taxon>
        <taxon>Pterygota</taxon>
        <taxon>Neoptera</taxon>
        <taxon>Endopterygota</taxon>
        <taxon>Hymenoptera</taxon>
        <taxon>Apocrita</taxon>
        <taxon>Proctotrupomorpha</taxon>
        <taxon>Chalcidoidea</taxon>
        <taxon>Pteromalidae</taxon>
        <taxon>Pteromalinae</taxon>
        <taxon>Nasonia</taxon>
    </lineage>
</organism>
<evidence type="ECO:0000256" key="6">
    <source>
        <dbReference type="ARBA" id="ARBA00029327"/>
    </source>
</evidence>
<dbReference type="Pfam" id="PF01070">
    <property type="entry name" value="FMN_dh"/>
    <property type="match status" value="1"/>
</dbReference>
<dbReference type="OrthoDB" id="25826at2759"/>
<dbReference type="GO" id="GO:0003973">
    <property type="term" value="F:(S)-2-hydroxy-acid oxidase activity"/>
    <property type="evidence" value="ECO:0007669"/>
    <property type="project" value="UniProtKB-EC"/>
</dbReference>
<dbReference type="Gene3D" id="3.20.20.70">
    <property type="entry name" value="Aldolase class I"/>
    <property type="match status" value="1"/>
</dbReference>
<dbReference type="PANTHER" id="PTHR10578:SF149">
    <property type="entry name" value="2-HYDROXYACID OXIDASE 2"/>
    <property type="match status" value="1"/>
</dbReference>
<accession>A0A7M7R0Z1</accession>
<proteinExistence type="inferred from homology"/>
<evidence type="ECO:0000313" key="9">
    <source>
        <dbReference type="Proteomes" id="UP000002358"/>
    </source>
</evidence>
<comment type="cofactor">
    <cofactor evidence="1">
        <name>FMN</name>
        <dbReference type="ChEBI" id="CHEBI:58210"/>
    </cofactor>
</comment>
<evidence type="ECO:0000313" key="8">
    <source>
        <dbReference type="EnsemblMetazoa" id="XP_032456542"/>
    </source>
</evidence>
<dbReference type="InterPro" id="IPR008259">
    <property type="entry name" value="FMN_hydac_DH_AS"/>
</dbReference>
<dbReference type="InterPro" id="IPR000262">
    <property type="entry name" value="FMN-dep_DH"/>
</dbReference>
<evidence type="ECO:0000256" key="5">
    <source>
        <dbReference type="ARBA" id="ARBA00029325"/>
    </source>
</evidence>
<dbReference type="InterPro" id="IPR012133">
    <property type="entry name" value="Alpha-hydoxy_acid_DH_FMN"/>
</dbReference>
<dbReference type="AlphaFoldDB" id="A0A7M7R0Z1"/>
<dbReference type="InterPro" id="IPR013785">
    <property type="entry name" value="Aldolase_TIM"/>
</dbReference>
<dbReference type="PROSITE" id="PS00557">
    <property type="entry name" value="FMN_HYDROXY_ACID_DH_1"/>
    <property type="match status" value="1"/>
</dbReference>
<dbReference type="PANTHER" id="PTHR10578">
    <property type="entry name" value="S -2-HYDROXY-ACID OXIDASE-RELATED"/>
    <property type="match status" value="1"/>
</dbReference>
<dbReference type="RefSeq" id="XP_032456542.1">
    <property type="nucleotide sequence ID" value="XM_032600651.1"/>
</dbReference>
<comment type="similarity">
    <text evidence="4">Belongs to the FMN-dependent alpha-hydroxy acid dehydrogenase family.</text>
</comment>
<evidence type="ECO:0000256" key="2">
    <source>
        <dbReference type="ARBA" id="ARBA00013087"/>
    </source>
</evidence>
<dbReference type="Proteomes" id="UP000002358">
    <property type="component" value="Chromosome 5"/>
</dbReference>
<comment type="catalytic activity">
    <reaction evidence="6">
        <text>2-hydroxyoctanoate + O2 = 2-oxooctanoate + H2O2</text>
        <dbReference type="Rhea" id="RHEA:67940"/>
        <dbReference type="ChEBI" id="CHEBI:15379"/>
        <dbReference type="ChEBI" id="CHEBI:16240"/>
        <dbReference type="ChEBI" id="CHEBI:133514"/>
        <dbReference type="ChEBI" id="CHEBI:176689"/>
    </reaction>
    <physiologicalReaction direction="left-to-right" evidence="6">
        <dbReference type="Rhea" id="RHEA:67941"/>
    </physiologicalReaction>
</comment>
<dbReference type="InParanoid" id="A0A7M7R0Z1"/>